<evidence type="ECO:0000256" key="1">
    <source>
        <dbReference type="ARBA" id="ARBA00004123"/>
    </source>
</evidence>
<evidence type="ECO:0000256" key="5">
    <source>
        <dbReference type="ARBA" id="ARBA00023163"/>
    </source>
</evidence>
<dbReference type="GO" id="GO:0003713">
    <property type="term" value="F:transcription coactivator activity"/>
    <property type="evidence" value="ECO:0007669"/>
    <property type="project" value="InterPro"/>
</dbReference>
<dbReference type="Gene3D" id="2.30.31.10">
    <property type="entry name" value="Transcriptional Coactivator Pc4, Chain A"/>
    <property type="match status" value="1"/>
</dbReference>
<gene>
    <name evidence="9" type="ORF">GSI_03565</name>
</gene>
<evidence type="ECO:0000256" key="4">
    <source>
        <dbReference type="ARBA" id="ARBA00023125"/>
    </source>
</evidence>
<comment type="subcellular location">
    <subcellularLocation>
        <location evidence="1">Nucleus</location>
    </subcellularLocation>
</comment>
<dbReference type="OrthoDB" id="2505440at2759"/>
<evidence type="ECO:0000256" key="6">
    <source>
        <dbReference type="ARBA" id="ARBA00023242"/>
    </source>
</evidence>
<sequence length="168" mass="18564">MGKRKAEASSSDEEDDVLLSVPASSPERPLQTARRSGKKAKSKADSDGESEGEEEKPVKKSKAKAKEKVKAAKPPSIKKPKIPALNEDTDEVKTGVTDEGDRFVDLGKKKRATVRMFKGSKLLDIREFYGDEDDLKPGKKGISINQEQWEALKKSSDVIDLFFARLKS</sequence>
<accession>A0A2G8SJB3</accession>
<dbReference type="Pfam" id="PF02229">
    <property type="entry name" value="PC4"/>
    <property type="match status" value="1"/>
</dbReference>
<keyword evidence="6" id="KW-0539">Nucleus</keyword>
<keyword evidence="10" id="KW-1185">Reference proteome</keyword>
<evidence type="ECO:0000313" key="9">
    <source>
        <dbReference type="EMBL" id="PIL33859.1"/>
    </source>
</evidence>
<dbReference type="GO" id="GO:0005634">
    <property type="term" value="C:nucleus"/>
    <property type="evidence" value="ECO:0007669"/>
    <property type="project" value="UniProtKB-SubCell"/>
</dbReference>
<dbReference type="AlphaFoldDB" id="A0A2G8SJB3"/>
<dbReference type="EMBL" id="AYKW01000006">
    <property type="protein sequence ID" value="PIL33859.1"/>
    <property type="molecule type" value="Genomic_DNA"/>
</dbReference>
<dbReference type="PANTHER" id="PTHR13215">
    <property type="entry name" value="RNA POLYMERASE II TRANSCRIPTIONAL COACTIVATOR"/>
    <property type="match status" value="1"/>
</dbReference>
<dbReference type="GO" id="GO:0060261">
    <property type="term" value="P:positive regulation of transcription initiation by RNA polymerase II"/>
    <property type="evidence" value="ECO:0007669"/>
    <property type="project" value="InterPro"/>
</dbReference>
<evidence type="ECO:0000313" key="10">
    <source>
        <dbReference type="Proteomes" id="UP000230002"/>
    </source>
</evidence>
<dbReference type="InterPro" id="IPR045125">
    <property type="entry name" value="Sub1/Tcp4-like"/>
</dbReference>
<evidence type="ECO:0000256" key="2">
    <source>
        <dbReference type="ARBA" id="ARBA00009001"/>
    </source>
</evidence>
<dbReference type="SUPFAM" id="SSF54447">
    <property type="entry name" value="ssDNA-binding transcriptional regulator domain"/>
    <property type="match status" value="1"/>
</dbReference>
<evidence type="ECO:0000256" key="7">
    <source>
        <dbReference type="SAM" id="MobiDB-lite"/>
    </source>
</evidence>
<dbReference type="InterPro" id="IPR003173">
    <property type="entry name" value="PC4_C"/>
</dbReference>
<keyword evidence="5" id="KW-0804">Transcription</keyword>
<reference evidence="9 10" key="1">
    <citation type="journal article" date="2015" name="Sci. Rep.">
        <title>Chromosome-level genome map provides insights into diverse defense mechanisms in the medicinal fungus Ganoderma sinense.</title>
        <authorList>
            <person name="Zhu Y."/>
            <person name="Xu J."/>
            <person name="Sun C."/>
            <person name="Zhou S."/>
            <person name="Xu H."/>
            <person name="Nelson D.R."/>
            <person name="Qian J."/>
            <person name="Song J."/>
            <person name="Luo H."/>
            <person name="Xiang L."/>
            <person name="Li Y."/>
            <person name="Xu Z."/>
            <person name="Ji A."/>
            <person name="Wang L."/>
            <person name="Lu S."/>
            <person name="Hayward A."/>
            <person name="Sun W."/>
            <person name="Li X."/>
            <person name="Schwartz D.C."/>
            <person name="Wang Y."/>
            <person name="Chen S."/>
        </authorList>
    </citation>
    <scope>NUCLEOTIDE SEQUENCE [LARGE SCALE GENOMIC DNA]</scope>
    <source>
        <strain evidence="9 10">ZZ0214-1</strain>
    </source>
</reference>
<feature type="domain" description="Transcriptional coactivator p15 (PC4) C-terminal" evidence="8">
    <location>
        <begin position="105"/>
        <end position="154"/>
    </location>
</feature>
<evidence type="ECO:0000256" key="3">
    <source>
        <dbReference type="ARBA" id="ARBA00023015"/>
    </source>
</evidence>
<organism evidence="9 10">
    <name type="scientific">Ganoderma sinense ZZ0214-1</name>
    <dbReference type="NCBI Taxonomy" id="1077348"/>
    <lineage>
        <taxon>Eukaryota</taxon>
        <taxon>Fungi</taxon>
        <taxon>Dikarya</taxon>
        <taxon>Basidiomycota</taxon>
        <taxon>Agaricomycotina</taxon>
        <taxon>Agaricomycetes</taxon>
        <taxon>Polyporales</taxon>
        <taxon>Polyporaceae</taxon>
        <taxon>Ganoderma</taxon>
    </lineage>
</organism>
<proteinExistence type="inferred from homology"/>
<evidence type="ECO:0000259" key="8">
    <source>
        <dbReference type="Pfam" id="PF02229"/>
    </source>
</evidence>
<dbReference type="STRING" id="1077348.A0A2G8SJB3"/>
<comment type="caution">
    <text evidence="9">The sequence shown here is derived from an EMBL/GenBank/DDBJ whole genome shotgun (WGS) entry which is preliminary data.</text>
</comment>
<dbReference type="InterPro" id="IPR009044">
    <property type="entry name" value="ssDNA-bd_transcriptional_reg"/>
</dbReference>
<keyword evidence="3" id="KW-0805">Transcription regulation</keyword>
<protein>
    <submittedName>
        <fullName evidence="9">Transcription factor</fullName>
    </submittedName>
</protein>
<name>A0A2G8SJB3_9APHY</name>
<dbReference type="GO" id="GO:0003677">
    <property type="term" value="F:DNA binding"/>
    <property type="evidence" value="ECO:0007669"/>
    <property type="project" value="UniProtKB-KW"/>
</dbReference>
<feature type="region of interest" description="Disordered" evidence="7">
    <location>
        <begin position="1"/>
        <end position="90"/>
    </location>
</feature>
<comment type="similarity">
    <text evidence="2">Belongs to the transcriptional coactivator PC4 family.</text>
</comment>
<dbReference type="Proteomes" id="UP000230002">
    <property type="component" value="Unassembled WGS sequence"/>
</dbReference>
<keyword evidence="4" id="KW-0238">DNA-binding</keyword>